<evidence type="ECO:0000256" key="2">
    <source>
        <dbReference type="ARBA" id="ARBA00022630"/>
    </source>
</evidence>
<evidence type="ECO:0000256" key="4">
    <source>
        <dbReference type="PIRSR" id="PIRSR000350-3"/>
    </source>
</evidence>
<reference evidence="8 9" key="1">
    <citation type="submission" date="2019-09" db="EMBL/GenBank/DDBJ databases">
        <authorList>
            <person name="Cao W.R."/>
        </authorList>
    </citation>
    <scope>NUCLEOTIDE SEQUENCE [LARGE SCALE GENOMIC DNA]</scope>
    <source>
        <strain evidence="8 9">B1N29</strain>
    </source>
</reference>
<dbReference type="InterPro" id="IPR004099">
    <property type="entry name" value="Pyr_nucl-diS_OxRdtase_dimer"/>
</dbReference>
<evidence type="ECO:0000313" key="8">
    <source>
        <dbReference type="EMBL" id="KAB1067743.1"/>
    </source>
</evidence>
<dbReference type="PRINTS" id="PR00368">
    <property type="entry name" value="FADPNR"/>
</dbReference>
<accession>A0A6N6MDG7</accession>
<sequence length="449" mass="49400">MKYKSYDVFIIGSGVAGRYVARTCIKAGLTVAIADNREYGGTCANRGCDPKKIVMGPTEVFSLADNLKGKGVADGPELNWTDNQKFKKTFTDKVPAGTEKILKNLGVTLYHQSPKFLDENTLSVEGKTVTAKKIVIATGQIPRPLNLKGAQFLKTSDDFLKLKKMPKSMTFIGAGYVGLECAHMAARYGCEVTIIEHGDRALKAFDPDLVEELVAVSKKLGIRFVFNAEIKHIEKLRKNHRVNYSQDGQSHSVKARLVFNTAGRIPAIKALNLEKGEVVYNEIGVVVNAYLQNTTNEAVYACGDVSDHSVPLTPLSGIEAKIVAENIIHGNQKEIEVPLVPSAVFTIPNLAMAGLTEKEAKKNYDSIVVKHEFPEKWFNSNRSNEKAYGYKIIINADTDEILGAHILSVQAAETINLFTLAINLKLTTEAVKNMIFTYPSWSNDIKSML</sequence>
<dbReference type="Pfam" id="PF02852">
    <property type="entry name" value="Pyr_redox_dim"/>
    <property type="match status" value="1"/>
</dbReference>
<dbReference type="InterPro" id="IPR036188">
    <property type="entry name" value="FAD/NAD-bd_sf"/>
</dbReference>
<dbReference type="PIRSF" id="PIRSF000350">
    <property type="entry name" value="Mercury_reductase_MerA"/>
    <property type="match status" value="1"/>
</dbReference>
<feature type="binding site" evidence="4">
    <location>
        <begin position="173"/>
        <end position="180"/>
    </location>
    <ligand>
        <name>NAD(+)</name>
        <dbReference type="ChEBI" id="CHEBI:57540"/>
    </ligand>
</feature>
<evidence type="ECO:0000256" key="3">
    <source>
        <dbReference type="ARBA" id="ARBA00022827"/>
    </source>
</evidence>
<dbReference type="GO" id="GO:0000166">
    <property type="term" value="F:nucleotide binding"/>
    <property type="evidence" value="ECO:0007669"/>
    <property type="project" value="UniProtKB-KW"/>
</dbReference>
<feature type="binding site" evidence="4">
    <location>
        <position position="52"/>
    </location>
    <ligand>
        <name>FAD</name>
        <dbReference type="ChEBI" id="CHEBI:57692"/>
    </ligand>
</feature>
<dbReference type="Proteomes" id="UP000441333">
    <property type="component" value="Unassembled WGS sequence"/>
</dbReference>
<dbReference type="SUPFAM" id="SSF55424">
    <property type="entry name" value="FAD/NAD-linked reductases, dimerisation (C-terminal) domain"/>
    <property type="match status" value="1"/>
</dbReference>
<keyword evidence="3 4" id="KW-0274">FAD</keyword>
<name>A0A6N6MDG7_9FLAO</name>
<dbReference type="GO" id="GO:0016491">
    <property type="term" value="F:oxidoreductase activity"/>
    <property type="evidence" value="ECO:0007669"/>
    <property type="project" value="InterPro"/>
</dbReference>
<evidence type="ECO:0000259" key="6">
    <source>
        <dbReference type="Pfam" id="PF02852"/>
    </source>
</evidence>
<feature type="disulfide bond" description="Redox-active" evidence="5">
    <location>
        <begin position="43"/>
        <end position="48"/>
    </location>
</feature>
<feature type="binding site" evidence="4">
    <location>
        <position position="304"/>
    </location>
    <ligand>
        <name>FAD</name>
        <dbReference type="ChEBI" id="CHEBI:57692"/>
    </ligand>
</feature>
<evidence type="ECO:0000259" key="7">
    <source>
        <dbReference type="Pfam" id="PF07992"/>
    </source>
</evidence>
<feature type="binding site" evidence="4">
    <location>
        <position position="196"/>
    </location>
    <ligand>
        <name>NAD(+)</name>
        <dbReference type="ChEBI" id="CHEBI:57540"/>
    </ligand>
</feature>
<keyword evidence="2" id="KW-0285">Flavoprotein</keyword>
<feature type="domain" description="Pyridine nucleotide-disulphide oxidoreductase dimerisation" evidence="6">
    <location>
        <begin position="340"/>
        <end position="447"/>
    </location>
</feature>
<organism evidence="8 9">
    <name type="scientific">Pseudotamlana haliotis</name>
    <dbReference type="NCBI Taxonomy" id="2614804"/>
    <lineage>
        <taxon>Bacteria</taxon>
        <taxon>Pseudomonadati</taxon>
        <taxon>Bacteroidota</taxon>
        <taxon>Flavobacteriia</taxon>
        <taxon>Flavobacteriales</taxon>
        <taxon>Flavobacteriaceae</taxon>
        <taxon>Pseudotamlana</taxon>
    </lineage>
</organism>
<comment type="similarity">
    <text evidence="1">Belongs to the class-I pyridine nucleotide-disulfide oxidoreductase family.</text>
</comment>
<dbReference type="AlphaFoldDB" id="A0A6N6MDG7"/>
<evidence type="ECO:0000256" key="5">
    <source>
        <dbReference type="PIRSR" id="PIRSR000350-4"/>
    </source>
</evidence>
<comment type="cofactor">
    <cofactor evidence="4">
        <name>FAD</name>
        <dbReference type="ChEBI" id="CHEBI:57692"/>
    </cofactor>
    <text evidence="4">Binds 1 FAD per subunit.</text>
</comment>
<dbReference type="InterPro" id="IPR023753">
    <property type="entry name" value="FAD/NAD-binding_dom"/>
</dbReference>
<dbReference type="Gene3D" id="3.30.390.30">
    <property type="match status" value="1"/>
</dbReference>
<proteinExistence type="inferred from homology"/>
<evidence type="ECO:0000256" key="1">
    <source>
        <dbReference type="ARBA" id="ARBA00007532"/>
    </source>
</evidence>
<dbReference type="PANTHER" id="PTHR43014:SF5">
    <property type="entry name" value="GLUTATHIONE REDUCTASE (NADPH)"/>
    <property type="match status" value="1"/>
</dbReference>
<keyword evidence="9" id="KW-1185">Reference proteome</keyword>
<dbReference type="SUPFAM" id="SSF51905">
    <property type="entry name" value="FAD/NAD(P)-binding domain"/>
    <property type="match status" value="1"/>
</dbReference>
<keyword evidence="4" id="KW-0547">Nucleotide-binding</keyword>
<dbReference type="Pfam" id="PF07992">
    <property type="entry name" value="Pyr_redox_2"/>
    <property type="match status" value="1"/>
</dbReference>
<comment type="caution">
    <text evidence="8">The sequence shown here is derived from an EMBL/GenBank/DDBJ whole genome shotgun (WGS) entry which is preliminary data.</text>
</comment>
<dbReference type="InterPro" id="IPR016156">
    <property type="entry name" value="FAD/NAD-linked_Rdtase_dimer_sf"/>
</dbReference>
<protein>
    <submittedName>
        <fullName evidence="8">NAD(P)/FAD-dependent oxidoreductase</fullName>
    </submittedName>
</protein>
<dbReference type="PANTHER" id="PTHR43014">
    <property type="entry name" value="MERCURIC REDUCTASE"/>
    <property type="match status" value="1"/>
</dbReference>
<feature type="domain" description="FAD/NAD(P)-binding" evidence="7">
    <location>
        <begin position="6"/>
        <end position="313"/>
    </location>
</feature>
<gene>
    <name evidence="8" type="ORF">F6U93_09055</name>
</gene>
<dbReference type="EMBL" id="WAAT01000044">
    <property type="protein sequence ID" value="KAB1067743.1"/>
    <property type="molecule type" value="Genomic_DNA"/>
</dbReference>
<dbReference type="InterPro" id="IPR001100">
    <property type="entry name" value="Pyr_nuc-diS_OxRdtase"/>
</dbReference>
<dbReference type="PRINTS" id="PR00411">
    <property type="entry name" value="PNDRDTASEI"/>
</dbReference>
<keyword evidence="4" id="KW-0520">NAD</keyword>
<dbReference type="RefSeq" id="WP_150939008.1">
    <property type="nucleotide sequence ID" value="NZ_WAAT01000044.1"/>
</dbReference>
<feature type="binding site" evidence="4">
    <location>
        <position position="263"/>
    </location>
    <ligand>
        <name>NAD(+)</name>
        <dbReference type="ChEBI" id="CHEBI:57540"/>
    </ligand>
</feature>
<evidence type="ECO:0000313" key="9">
    <source>
        <dbReference type="Proteomes" id="UP000441333"/>
    </source>
</evidence>
<dbReference type="Gene3D" id="3.50.50.60">
    <property type="entry name" value="FAD/NAD(P)-binding domain"/>
    <property type="match status" value="2"/>
</dbReference>